<evidence type="ECO:0000313" key="2">
    <source>
        <dbReference type="Proteomes" id="UP000011115"/>
    </source>
</evidence>
<reference evidence="2" key="1">
    <citation type="journal article" date="2011" name="Nature">
        <title>Genome sequence and analysis of the tuber crop potato.</title>
        <authorList>
            <consortium name="The Potato Genome Sequencing Consortium"/>
        </authorList>
    </citation>
    <scope>NUCLEOTIDE SEQUENCE [LARGE SCALE GENOMIC DNA]</scope>
    <source>
        <strain evidence="2">cv. DM1-3 516 R44</strain>
    </source>
</reference>
<dbReference type="InParanoid" id="M1DCI1"/>
<organism evidence="1 2">
    <name type="scientific">Solanum tuberosum</name>
    <name type="common">Potato</name>
    <dbReference type="NCBI Taxonomy" id="4113"/>
    <lineage>
        <taxon>Eukaryota</taxon>
        <taxon>Viridiplantae</taxon>
        <taxon>Streptophyta</taxon>
        <taxon>Embryophyta</taxon>
        <taxon>Tracheophyta</taxon>
        <taxon>Spermatophyta</taxon>
        <taxon>Magnoliopsida</taxon>
        <taxon>eudicotyledons</taxon>
        <taxon>Gunneridae</taxon>
        <taxon>Pentapetalae</taxon>
        <taxon>asterids</taxon>
        <taxon>lamiids</taxon>
        <taxon>Solanales</taxon>
        <taxon>Solanaceae</taxon>
        <taxon>Solanoideae</taxon>
        <taxon>Solaneae</taxon>
        <taxon>Solanum</taxon>
    </lineage>
</organism>
<proteinExistence type="predicted"/>
<reference evidence="1" key="2">
    <citation type="submission" date="2015-06" db="UniProtKB">
        <authorList>
            <consortium name="EnsemblPlants"/>
        </authorList>
    </citation>
    <scope>IDENTIFICATION</scope>
    <source>
        <strain evidence="1">DM1-3 516 R44</strain>
    </source>
</reference>
<dbReference type="Gramene" id="PGSC0003DMT400086796">
    <property type="protein sequence ID" value="PGSC0003DMT400086796"/>
    <property type="gene ID" value="PGSC0003DMG400036367"/>
</dbReference>
<name>M1DCI1_SOLTU</name>
<dbReference type="HOGENOM" id="CLU_1663767_0_0_1"/>
<protein>
    <submittedName>
        <fullName evidence="1">Uncharacterized protein</fullName>
    </submittedName>
</protein>
<accession>M1DCI1</accession>
<sequence>MSTCKLADSRYNLRSKGKMTNRDEFNAAANIMIPIENPEGSENVTDIQNEDKMAHMEQELDILREELRQVRDLAKLSASTFPTFKTPIYFPKADLPSADLPYQPELSQHASAHGRVPLASPIAVKTMPDLSNRDPTIPIMQKILGEHVAAPYDPHVPPI</sequence>
<dbReference type="PaxDb" id="4113-PGSC0003DMT400086796"/>
<dbReference type="EnsemblPlants" id="PGSC0003DMT400086796">
    <property type="protein sequence ID" value="PGSC0003DMT400086796"/>
    <property type="gene ID" value="PGSC0003DMG400036367"/>
</dbReference>
<dbReference type="Proteomes" id="UP000011115">
    <property type="component" value="Unassembled WGS sequence"/>
</dbReference>
<dbReference type="AlphaFoldDB" id="M1DCI1"/>
<keyword evidence="2" id="KW-1185">Reference proteome</keyword>
<evidence type="ECO:0000313" key="1">
    <source>
        <dbReference type="EnsemblPlants" id="PGSC0003DMT400086796"/>
    </source>
</evidence>